<gene>
    <name evidence="2" type="ORF">AB0A76_27145</name>
</gene>
<evidence type="ECO:0000313" key="3">
    <source>
        <dbReference type="Proteomes" id="UP001551210"/>
    </source>
</evidence>
<evidence type="ECO:0008006" key="4">
    <source>
        <dbReference type="Google" id="ProtNLM"/>
    </source>
</evidence>
<comment type="caution">
    <text evidence="2">The sequence shown here is derived from an EMBL/GenBank/DDBJ whole genome shotgun (WGS) entry which is preliminary data.</text>
</comment>
<evidence type="ECO:0000256" key="1">
    <source>
        <dbReference type="SAM" id="SignalP"/>
    </source>
</evidence>
<proteinExistence type="predicted"/>
<evidence type="ECO:0000313" key="2">
    <source>
        <dbReference type="EMBL" id="MEU7296833.1"/>
    </source>
</evidence>
<dbReference type="EMBL" id="JBEZAM010000050">
    <property type="protein sequence ID" value="MEU7296833.1"/>
    <property type="molecule type" value="Genomic_DNA"/>
</dbReference>
<feature type="chain" id="PRO_5045060330" description="Lipoprotein" evidence="1">
    <location>
        <begin position="19"/>
        <end position="133"/>
    </location>
</feature>
<reference evidence="2 3" key="1">
    <citation type="submission" date="2024-06" db="EMBL/GenBank/DDBJ databases">
        <title>The Natural Products Discovery Center: Release of the First 8490 Sequenced Strains for Exploring Actinobacteria Biosynthetic Diversity.</title>
        <authorList>
            <person name="Kalkreuter E."/>
            <person name="Kautsar S.A."/>
            <person name="Yang D."/>
            <person name="Bader C.D."/>
            <person name="Teijaro C.N."/>
            <person name="Fluegel L."/>
            <person name="Davis C.M."/>
            <person name="Simpson J.R."/>
            <person name="Lauterbach L."/>
            <person name="Steele A.D."/>
            <person name="Gui C."/>
            <person name="Meng S."/>
            <person name="Li G."/>
            <person name="Viehrig K."/>
            <person name="Ye F."/>
            <person name="Su P."/>
            <person name="Kiefer A.F."/>
            <person name="Nichols A."/>
            <person name="Cepeda A.J."/>
            <person name="Yan W."/>
            <person name="Fan B."/>
            <person name="Jiang Y."/>
            <person name="Adhikari A."/>
            <person name="Zheng C.-J."/>
            <person name="Schuster L."/>
            <person name="Cowan T.M."/>
            <person name="Smanski M.J."/>
            <person name="Chevrette M.G."/>
            <person name="De Carvalho L.P.S."/>
            <person name="Shen B."/>
        </authorList>
    </citation>
    <scope>NUCLEOTIDE SEQUENCE [LARGE SCALE GENOMIC DNA]</scope>
    <source>
        <strain evidence="2 3">NPDC045705</strain>
    </source>
</reference>
<feature type="signal peptide" evidence="1">
    <location>
        <begin position="1"/>
        <end position="18"/>
    </location>
</feature>
<sequence length="133" mass="13781">MRPITACLLMSALCLGLAGCGSVEERASAARSAALGFGAALRASDEVRACEALAPATREELEEDGPCPTTLAALRLDTVAGEPLATDVYGEQARVVFARDSVFLASFPEGWKVTAAGCVPRPGRPARCEVKGD</sequence>
<dbReference type="PROSITE" id="PS51257">
    <property type="entry name" value="PROKAR_LIPOPROTEIN"/>
    <property type="match status" value="1"/>
</dbReference>
<organism evidence="2 3">
    <name type="scientific">Streptomyces exfoliatus</name>
    <name type="common">Streptomyces hydrogenans</name>
    <dbReference type="NCBI Taxonomy" id="1905"/>
    <lineage>
        <taxon>Bacteria</taxon>
        <taxon>Bacillati</taxon>
        <taxon>Actinomycetota</taxon>
        <taxon>Actinomycetes</taxon>
        <taxon>Kitasatosporales</taxon>
        <taxon>Streptomycetaceae</taxon>
        <taxon>Streptomyces</taxon>
    </lineage>
</organism>
<accession>A0ABV3D2X0</accession>
<keyword evidence="3" id="KW-1185">Reference proteome</keyword>
<name>A0ABV3D2X0_STREX</name>
<protein>
    <recommendedName>
        <fullName evidence="4">Lipoprotein</fullName>
    </recommendedName>
</protein>
<dbReference type="Proteomes" id="UP001551210">
    <property type="component" value="Unassembled WGS sequence"/>
</dbReference>
<dbReference type="RefSeq" id="WP_359213375.1">
    <property type="nucleotide sequence ID" value="NZ_JBEZAM010000050.1"/>
</dbReference>
<keyword evidence="1" id="KW-0732">Signal</keyword>